<reference evidence="2 3" key="1">
    <citation type="submission" date="2020-05" db="EMBL/GenBank/DDBJ databases">
        <title>MicrobeNet Type strains.</title>
        <authorList>
            <person name="Nicholson A.C."/>
        </authorList>
    </citation>
    <scope>NUCLEOTIDE SEQUENCE [LARGE SCALE GENOMIC DNA]</scope>
    <source>
        <strain evidence="2 3">JCM 3224</strain>
    </source>
</reference>
<keyword evidence="1" id="KW-0472">Membrane</keyword>
<feature type="transmembrane region" description="Helical" evidence="1">
    <location>
        <begin position="46"/>
        <end position="66"/>
    </location>
</feature>
<evidence type="ECO:0000313" key="2">
    <source>
        <dbReference type="EMBL" id="NNH69495.1"/>
    </source>
</evidence>
<feature type="transmembrane region" description="Helical" evidence="1">
    <location>
        <begin position="320"/>
        <end position="340"/>
    </location>
</feature>
<keyword evidence="1" id="KW-1133">Transmembrane helix</keyword>
<gene>
    <name evidence="2" type="ORF">HLB23_06365</name>
</gene>
<sequence length="776" mass="83555">MTMNRDRIQEALLALAFFDARRWQPSELVRRGRGWLRARPGRRRMAWVLLGVFVALVIPGVVGAVATAQSDTLAAAGAPNSGLSWMNITDSHGVRLSDYIFVTDHGNVLNPGKTALALVIELEFAGYMVLVTSAIWLIGFALSFGWLDQFANALTGTAHAFTGQIATPLVLFTAAAIGTFFVAWFTVRGFHAKAAMQVVTMLGLAVLGPLFLAEPLAEVLSSDGVLVKGRDVGLTVAAGLNGHNHTNPSALVATMQGDLADSFARRPLQTWNFGSVIDNSCGHTWTTGMRGGDPDKVRENLKSCDASAASAAANPSAGQVATGFLLLFCAAILLLFALYLSAKVLKSALDAIYHGFMAIFGFAAGGFVYGPTQTFLVRNLVDTVIAAARMAAFTIFLGIYVLFLASLFDQAKDQVVQVLFIAAVVELVAVSQLRKLSASLDRGNDWMANRFSLAIQGQDGHGGGSGGMGAGDGRALGMGMAHGQGGIGTGFGMLAGLAALSTVSGSPATAWLLGRTMDPLSPRARRRQQMELRHMEYAPLILQRQQWLQSNRHAWERAARRRASGVPGGQGIHSPLGVANVIDGLGDSGAPKQEINGALASIGADNFDMLHVDRALAVQNGSMSRNPYGFVPLQKASAAWEAVHNHPVDAKRGLQEHLAFAAQANVAATNFARHSRRPRFLHAGDEIDWGFVRDVEQNWDFRRDLDAAISPDRWRAAGSNTRHHIGSRLAVQMRDRTFAYYQNPTVANRDRVDEIHNRIKNLDHMDEHSGPDLWDP</sequence>
<dbReference type="Proteomes" id="UP000586827">
    <property type="component" value="Unassembled WGS sequence"/>
</dbReference>
<comment type="caution">
    <text evidence="2">The sequence shown here is derived from an EMBL/GenBank/DDBJ whole genome shotgun (WGS) entry which is preliminary data.</text>
</comment>
<evidence type="ECO:0000256" key="1">
    <source>
        <dbReference type="SAM" id="Phobius"/>
    </source>
</evidence>
<feature type="transmembrane region" description="Helical" evidence="1">
    <location>
        <begin position="352"/>
        <end position="370"/>
    </location>
</feature>
<proteinExistence type="predicted"/>
<feature type="transmembrane region" description="Helical" evidence="1">
    <location>
        <begin position="124"/>
        <end position="145"/>
    </location>
</feature>
<protein>
    <submittedName>
        <fullName evidence="2">Uncharacterized protein</fullName>
    </submittedName>
</protein>
<keyword evidence="1" id="KW-0812">Transmembrane</keyword>
<feature type="transmembrane region" description="Helical" evidence="1">
    <location>
        <begin position="165"/>
        <end position="187"/>
    </location>
</feature>
<organism evidence="2 3">
    <name type="scientific">Nocardia uniformis</name>
    <dbReference type="NCBI Taxonomy" id="53432"/>
    <lineage>
        <taxon>Bacteria</taxon>
        <taxon>Bacillati</taxon>
        <taxon>Actinomycetota</taxon>
        <taxon>Actinomycetes</taxon>
        <taxon>Mycobacteriales</taxon>
        <taxon>Nocardiaceae</taxon>
        <taxon>Nocardia</taxon>
    </lineage>
</organism>
<keyword evidence="3" id="KW-1185">Reference proteome</keyword>
<dbReference type="RefSeq" id="WP_157553202.1">
    <property type="nucleotide sequence ID" value="NZ_JABELX010000003.1"/>
</dbReference>
<accession>A0A849BZI5</accession>
<feature type="transmembrane region" description="Helical" evidence="1">
    <location>
        <begin position="390"/>
        <end position="408"/>
    </location>
</feature>
<dbReference type="AlphaFoldDB" id="A0A849BZI5"/>
<evidence type="ECO:0000313" key="3">
    <source>
        <dbReference type="Proteomes" id="UP000586827"/>
    </source>
</evidence>
<dbReference type="EMBL" id="JABELX010000003">
    <property type="protein sequence ID" value="NNH69495.1"/>
    <property type="molecule type" value="Genomic_DNA"/>
</dbReference>
<name>A0A849BZI5_9NOCA</name>
<feature type="transmembrane region" description="Helical" evidence="1">
    <location>
        <begin position="415"/>
        <end position="433"/>
    </location>
</feature>